<accession>A0A9P1IRX9</accession>
<dbReference type="PANTHER" id="PTHR35180">
    <property type="entry name" value="PROTEIN CBG06219"/>
    <property type="match status" value="1"/>
</dbReference>
<evidence type="ECO:0000313" key="1">
    <source>
        <dbReference type="EMBL" id="CAI5449234.1"/>
    </source>
</evidence>
<dbReference type="AlphaFoldDB" id="A0A9P1IRX9"/>
<reference evidence="1" key="1">
    <citation type="submission" date="2022-11" db="EMBL/GenBank/DDBJ databases">
        <authorList>
            <person name="Kikuchi T."/>
        </authorList>
    </citation>
    <scope>NUCLEOTIDE SEQUENCE</scope>
    <source>
        <strain evidence="1">PS1010</strain>
    </source>
</reference>
<name>A0A9P1IRX9_9PELO</name>
<proteinExistence type="predicted"/>
<gene>
    <name evidence="1" type="ORF">CAMP_LOCUS11871</name>
</gene>
<dbReference type="OrthoDB" id="5854748at2759"/>
<sequence>MPSFYVKSEIRIFRKLVGILLKKIGELFEEQGKFLKIERNPTEKSIILDFQISENFEKIDGICHGRKCVFSIPSQFFSKFHEGKQNQGLFLNVVAHEIFHVFGALHADDGIMSGHADILEGTTNLDQFFIGDFIDPCTFHILKLAILGDEKRIAPNTINVRLIEENRVKIRMENVVNFAVFAEKTFYTSSFNFPKSNEFLLIAPENWDTLVLAWIQYELCWIFIARTNPETSKSGCKWFGSAPFCYENCPSDYDFIRQHSGRCADGTACIPDSSFGEPCLKLFSYQMTKKFCCKSDPVDCSWSGRWMGSEDAFNFYCRFDSGQGNCGKLECSVNHPLFKAHNSSLIEGENCDELRMWNLRGKATCGYIAWFQNGEYRNSWYKTF</sequence>
<organism evidence="1 2">
    <name type="scientific">Caenorhabditis angaria</name>
    <dbReference type="NCBI Taxonomy" id="860376"/>
    <lineage>
        <taxon>Eukaryota</taxon>
        <taxon>Metazoa</taxon>
        <taxon>Ecdysozoa</taxon>
        <taxon>Nematoda</taxon>
        <taxon>Chromadorea</taxon>
        <taxon>Rhabditida</taxon>
        <taxon>Rhabditina</taxon>
        <taxon>Rhabditomorpha</taxon>
        <taxon>Rhabditoidea</taxon>
        <taxon>Rhabditidae</taxon>
        <taxon>Peloderinae</taxon>
        <taxon>Caenorhabditis</taxon>
    </lineage>
</organism>
<keyword evidence="2" id="KW-1185">Reference proteome</keyword>
<comment type="caution">
    <text evidence="1">The sequence shown here is derived from an EMBL/GenBank/DDBJ whole genome shotgun (WGS) entry which is preliminary data.</text>
</comment>
<dbReference type="Proteomes" id="UP001152747">
    <property type="component" value="Unassembled WGS sequence"/>
</dbReference>
<dbReference type="PANTHER" id="PTHR35180:SF6">
    <property type="entry name" value="PROTEIN CBG21798"/>
    <property type="match status" value="1"/>
</dbReference>
<protein>
    <submittedName>
        <fullName evidence="1">Uncharacterized protein</fullName>
    </submittedName>
</protein>
<dbReference type="EMBL" id="CANHGI010000004">
    <property type="protein sequence ID" value="CAI5449234.1"/>
    <property type="molecule type" value="Genomic_DNA"/>
</dbReference>
<evidence type="ECO:0000313" key="2">
    <source>
        <dbReference type="Proteomes" id="UP001152747"/>
    </source>
</evidence>